<accession>A0A7X6MD68</accession>
<feature type="transmembrane region" description="Helical" evidence="1">
    <location>
        <begin position="103"/>
        <end position="122"/>
    </location>
</feature>
<evidence type="ECO:0000256" key="1">
    <source>
        <dbReference type="SAM" id="Phobius"/>
    </source>
</evidence>
<name>A0A7X6MD68_9ACTN</name>
<reference evidence="2 3" key="1">
    <citation type="submission" date="2020-04" db="EMBL/GenBank/DDBJ databases">
        <title>MicrobeNet Type strains.</title>
        <authorList>
            <person name="Nicholson A.C."/>
        </authorList>
    </citation>
    <scope>NUCLEOTIDE SEQUENCE [LARGE SCALE GENOMIC DNA]</scope>
    <source>
        <strain evidence="2 3">ATCC 23612</strain>
    </source>
</reference>
<keyword evidence="3" id="KW-1185">Reference proteome</keyword>
<keyword evidence="1" id="KW-0812">Transmembrane</keyword>
<organism evidence="2 3">
    <name type="scientific">Nocardiopsis alborubida</name>
    <dbReference type="NCBI Taxonomy" id="146802"/>
    <lineage>
        <taxon>Bacteria</taxon>
        <taxon>Bacillati</taxon>
        <taxon>Actinomycetota</taxon>
        <taxon>Actinomycetes</taxon>
        <taxon>Streptosporangiales</taxon>
        <taxon>Nocardiopsidaceae</taxon>
        <taxon>Nocardiopsis</taxon>
    </lineage>
</organism>
<dbReference type="EMBL" id="JAAXPG010000014">
    <property type="protein sequence ID" value="NKY99102.1"/>
    <property type="molecule type" value="Genomic_DNA"/>
</dbReference>
<dbReference type="AlphaFoldDB" id="A0A7X6MD68"/>
<dbReference type="RefSeq" id="WP_061078536.1">
    <property type="nucleotide sequence ID" value="NZ_JAAXPG010000014.1"/>
</dbReference>
<sequence length="154" mass="17014">MIPALRNLAVLELVNIPLFATVLFLLLGVPASPANLVGFALFALLLAEGGAYWWVKARQLRARARRPAGMALFRALGRANIALFLAGGAVVAAALLADAPWTRVWPGLGLWLFALLEHVNYFHVQLSHQTRADLARLVRTRRLHRSHLSHDMAR</sequence>
<comment type="caution">
    <text evidence="2">The sequence shown here is derived from an EMBL/GenBank/DDBJ whole genome shotgun (WGS) entry which is preliminary data.</text>
</comment>
<keyword evidence="1" id="KW-0472">Membrane</keyword>
<evidence type="ECO:0000313" key="3">
    <source>
        <dbReference type="Proteomes" id="UP000553209"/>
    </source>
</evidence>
<feature type="transmembrane region" description="Helical" evidence="1">
    <location>
        <begin position="7"/>
        <end position="30"/>
    </location>
</feature>
<protein>
    <submittedName>
        <fullName evidence="2">Uncharacterized protein</fullName>
    </submittedName>
</protein>
<proteinExistence type="predicted"/>
<dbReference type="Proteomes" id="UP000553209">
    <property type="component" value="Unassembled WGS sequence"/>
</dbReference>
<evidence type="ECO:0000313" key="2">
    <source>
        <dbReference type="EMBL" id="NKY99102.1"/>
    </source>
</evidence>
<feature type="transmembrane region" description="Helical" evidence="1">
    <location>
        <begin position="76"/>
        <end position="97"/>
    </location>
</feature>
<gene>
    <name evidence="2" type="ORF">HGB44_15735</name>
</gene>
<keyword evidence="1" id="KW-1133">Transmembrane helix</keyword>
<feature type="transmembrane region" description="Helical" evidence="1">
    <location>
        <begin position="36"/>
        <end position="55"/>
    </location>
</feature>